<accession>A0A6L5XYZ1</accession>
<sequence>MIIQPDKETRNVNDLFYESERKRIDMLNREFSHDVELTKKENDVLVWLCGWDNWTIESVISVFRKVRDKVI</sequence>
<evidence type="ECO:0000313" key="1">
    <source>
        <dbReference type="EMBL" id="MSS63681.1"/>
    </source>
</evidence>
<dbReference type="AlphaFoldDB" id="A0A6L5XYZ1"/>
<proteinExistence type="predicted"/>
<dbReference type="EMBL" id="VUMT01000009">
    <property type="protein sequence ID" value="MSS63681.1"/>
    <property type="molecule type" value="Genomic_DNA"/>
</dbReference>
<comment type="caution">
    <text evidence="1">The sequence shown here is derived from an EMBL/GenBank/DDBJ whole genome shotgun (WGS) entry which is preliminary data.</text>
</comment>
<evidence type="ECO:0000313" key="2">
    <source>
        <dbReference type="Proteomes" id="UP000482209"/>
    </source>
</evidence>
<gene>
    <name evidence="1" type="ORF">FYJ58_07295</name>
</gene>
<protein>
    <submittedName>
        <fullName evidence="1">Uncharacterized protein</fullName>
    </submittedName>
</protein>
<reference evidence="1 2" key="1">
    <citation type="submission" date="2019-08" db="EMBL/GenBank/DDBJ databases">
        <title>In-depth cultivation of the pig gut microbiome towards novel bacterial diversity and tailored functional studies.</title>
        <authorList>
            <person name="Wylensek D."/>
            <person name="Hitch T.C.A."/>
            <person name="Clavel T."/>
        </authorList>
    </citation>
    <scope>NUCLEOTIDE SEQUENCE [LARGE SCALE GENOMIC DNA]</scope>
    <source>
        <strain evidence="1 2">WCA-693-APC-MOT-I</strain>
    </source>
</reference>
<keyword evidence="2" id="KW-1185">Reference proteome</keyword>
<dbReference type="RefSeq" id="WP_154519092.1">
    <property type="nucleotide sequence ID" value="NZ_VUMT01000009.1"/>
</dbReference>
<dbReference type="Proteomes" id="UP000482209">
    <property type="component" value="Unassembled WGS sequence"/>
</dbReference>
<organism evidence="1 2">
    <name type="scientific">Velocimicrobium porci</name>
    <dbReference type="NCBI Taxonomy" id="2606634"/>
    <lineage>
        <taxon>Bacteria</taxon>
        <taxon>Bacillati</taxon>
        <taxon>Bacillota</taxon>
        <taxon>Clostridia</taxon>
        <taxon>Lachnospirales</taxon>
        <taxon>Lachnospiraceae</taxon>
        <taxon>Velocimicrobium</taxon>
    </lineage>
</organism>
<name>A0A6L5XYZ1_9FIRM</name>